<reference evidence="1 2" key="2">
    <citation type="journal article" date="2016" name="Appl. Microbiol. Biotechnol.">
        <title>Mutations improving production and secretion of extracellular lipase by Burkholderia glumae PG1.</title>
        <authorList>
            <person name="Knapp A."/>
            <person name="Voget S."/>
            <person name="Gao R."/>
            <person name="Zaburannyi N."/>
            <person name="Krysciak D."/>
            <person name="Breuer M."/>
            <person name="Hauer B."/>
            <person name="Streit W.R."/>
            <person name="Muller R."/>
            <person name="Daniel R."/>
            <person name="Jaeger K.E."/>
        </authorList>
    </citation>
    <scope>NUCLEOTIDE SEQUENCE [LARGE SCALE GENOMIC DNA]</scope>
    <source>
        <strain evidence="1 2">PG1</strain>
    </source>
</reference>
<dbReference type="KEGG" id="bgp:BGL_2c07060"/>
<sequence length="153" mass="17113">MSTRYEQDRADVARFLPTNTVYHRIGDQDVWTFTKDTELQVVFTISLYFCADEDIPGYCAQLVSPTIEKAWQNIHVGHIFPDGVICLGGASMRTRRTLREAFAKSCLWAEGMAVMIRSREVGQPSEFPFSANNEEGEAYAGDAVLKPTGGRRG</sequence>
<evidence type="ECO:0000313" key="1">
    <source>
        <dbReference type="EMBL" id="AJK48790.1"/>
    </source>
</evidence>
<name>A0A0B6S678_BURPL</name>
<dbReference type="AlphaFoldDB" id="A0A0B6S678"/>
<organism evidence="1 2">
    <name type="scientific">Burkholderia plantarii</name>
    <dbReference type="NCBI Taxonomy" id="41899"/>
    <lineage>
        <taxon>Bacteria</taxon>
        <taxon>Pseudomonadati</taxon>
        <taxon>Pseudomonadota</taxon>
        <taxon>Betaproteobacteria</taxon>
        <taxon>Burkholderiales</taxon>
        <taxon>Burkholderiaceae</taxon>
        <taxon>Burkholderia</taxon>
    </lineage>
</organism>
<dbReference type="OrthoDB" id="458113at2"/>
<protein>
    <submittedName>
        <fullName evidence="1">Uncharacterized protein</fullName>
    </submittedName>
</protein>
<dbReference type="HOGENOM" id="CLU_136612_0_0_4"/>
<dbReference type="RefSeq" id="WP_042627370.1">
    <property type="nucleotide sequence ID" value="NZ_BSTO01000015.1"/>
</dbReference>
<dbReference type="EMBL" id="CP002581">
    <property type="protein sequence ID" value="AJK48790.1"/>
    <property type="molecule type" value="Genomic_DNA"/>
</dbReference>
<evidence type="ECO:0000313" key="2">
    <source>
        <dbReference type="Proteomes" id="UP000031838"/>
    </source>
</evidence>
<dbReference type="KEGG" id="bpla:bpln_2g07910"/>
<keyword evidence="2" id="KW-1185">Reference proteome</keyword>
<dbReference type="Proteomes" id="UP000031838">
    <property type="component" value="Chromosome 2"/>
</dbReference>
<proteinExistence type="predicted"/>
<gene>
    <name evidence="1" type="ORF">BGL_2c07060</name>
</gene>
<reference evidence="2" key="1">
    <citation type="submission" date="2011-03" db="EMBL/GenBank/DDBJ databases">
        <authorList>
            <person name="Voget S."/>
            <person name="Streit W.R."/>
            <person name="Jaeger K.E."/>
            <person name="Daniel R."/>
        </authorList>
    </citation>
    <scope>NUCLEOTIDE SEQUENCE [LARGE SCALE GENOMIC DNA]</scope>
    <source>
        <strain evidence="2">PG1</strain>
    </source>
</reference>
<accession>A0A0B6S678</accession>